<dbReference type="Proteomes" id="UP000055019">
    <property type="component" value="Unassembled WGS sequence"/>
</dbReference>
<dbReference type="PROSITE" id="PS00211">
    <property type="entry name" value="ABC_TRANSPORTER_1"/>
    <property type="match status" value="1"/>
</dbReference>
<evidence type="ECO:0000313" key="11">
    <source>
        <dbReference type="EMBL" id="SAL55240.1"/>
    </source>
</evidence>
<evidence type="ECO:0000256" key="8">
    <source>
        <dbReference type="ARBA" id="ARBA00022970"/>
    </source>
</evidence>
<evidence type="ECO:0000256" key="1">
    <source>
        <dbReference type="ARBA" id="ARBA00004202"/>
    </source>
</evidence>
<feature type="domain" description="ABC transporter" evidence="10">
    <location>
        <begin position="33"/>
        <end position="274"/>
    </location>
</feature>
<gene>
    <name evidence="11" type="ORF">AWB74_02525</name>
</gene>
<proteinExistence type="inferred from homology"/>
<name>A0A158IGU7_9BURK</name>
<protein>
    <submittedName>
        <fullName evidence="11">ABC transporter</fullName>
    </submittedName>
</protein>
<dbReference type="InterPro" id="IPR050086">
    <property type="entry name" value="MetN_ABC_transporter-like"/>
</dbReference>
<keyword evidence="6" id="KW-0547">Nucleotide-binding</keyword>
<dbReference type="InterPro" id="IPR003593">
    <property type="entry name" value="AAA+_ATPase"/>
</dbReference>
<evidence type="ECO:0000256" key="7">
    <source>
        <dbReference type="ARBA" id="ARBA00022840"/>
    </source>
</evidence>
<dbReference type="PROSITE" id="PS50893">
    <property type="entry name" value="ABC_TRANSPORTER_2"/>
    <property type="match status" value="1"/>
</dbReference>
<keyword evidence="3" id="KW-0813">Transport</keyword>
<dbReference type="GO" id="GO:0015424">
    <property type="term" value="F:ABC-type amino acid transporter activity"/>
    <property type="evidence" value="ECO:0007669"/>
    <property type="project" value="InterPro"/>
</dbReference>
<dbReference type="SMART" id="SM00382">
    <property type="entry name" value="AAA"/>
    <property type="match status" value="1"/>
</dbReference>
<dbReference type="Gene3D" id="3.40.50.300">
    <property type="entry name" value="P-loop containing nucleotide triphosphate hydrolases"/>
    <property type="match status" value="1"/>
</dbReference>
<keyword evidence="7" id="KW-0067">ATP-binding</keyword>
<evidence type="ECO:0000259" key="10">
    <source>
        <dbReference type="PROSITE" id="PS50893"/>
    </source>
</evidence>
<dbReference type="Pfam" id="PF00005">
    <property type="entry name" value="ABC_tran"/>
    <property type="match status" value="1"/>
</dbReference>
<evidence type="ECO:0000256" key="5">
    <source>
        <dbReference type="ARBA" id="ARBA00022519"/>
    </source>
</evidence>
<reference evidence="11" key="1">
    <citation type="submission" date="2016-01" db="EMBL/GenBank/DDBJ databases">
        <authorList>
            <person name="Peeters C."/>
        </authorList>
    </citation>
    <scope>NUCLEOTIDE SEQUENCE [LARGE SCALE GENOMIC DNA]</scope>
    <source>
        <strain evidence="11">LMG 29317</strain>
    </source>
</reference>
<dbReference type="GO" id="GO:0005524">
    <property type="term" value="F:ATP binding"/>
    <property type="evidence" value="ECO:0007669"/>
    <property type="project" value="UniProtKB-KW"/>
</dbReference>
<comment type="similarity">
    <text evidence="2">Belongs to the ABC transporter superfamily.</text>
</comment>
<dbReference type="GO" id="GO:0005886">
    <property type="term" value="C:plasma membrane"/>
    <property type="evidence" value="ECO:0007669"/>
    <property type="project" value="UniProtKB-SubCell"/>
</dbReference>
<sequence>MLSSQAMIASQEHAHAAAPDIFDVSPATSGEFVQLRDVCKSYGENLVVMDHMNLDMREDDRLVIIGPSGSGKSSLLRVMMGLEGIQAGQIGFQGKPYIFGADAGRAKPIDVKLQKQIGMVFQHYTLFPHLSVLGNLILAPMKVGGLSKAEATERARKYLARLGLESKLHAYPSQLSGGQKQRVAIARALMLEPKLMLFDEVTSALDPEMVIEVQNVMLQLAEQQMAMIIVTHDMHFARDIATRVVFCAGGKIVEQGAPADMFKCPKQARTRDFLEKVLHLD</sequence>
<dbReference type="PIRSF" id="PIRSF039085">
    <property type="entry name" value="ABC_ATPase_HisP"/>
    <property type="match status" value="1"/>
</dbReference>
<comment type="subcellular location">
    <subcellularLocation>
        <location evidence="1">Cell membrane</location>
        <topology evidence="1">Peripheral membrane protein</topology>
    </subcellularLocation>
</comment>
<keyword evidence="9" id="KW-0472">Membrane</keyword>
<dbReference type="EMBL" id="FCOM02000008">
    <property type="protein sequence ID" value="SAL55240.1"/>
    <property type="molecule type" value="Genomic_DNA"/>
</dbReference>
<keyword evidence="5" id="KW-0997">Cell inner membrane</keyword>
<accession>A0A158IGU7</accession>
<keyword evidence="12" id="KW-1185">Reference proteome</keyword>
<dbReference type="SUPFAM" id="SSF52540">
    <property type="entry name" value="P-loop containing nucleoside triphosphate hydrolases"/>
    <property type="match status" value="1"/>
</dbReference>
<evidence type="ECO:0000256" key="3">
    <source>
        <dbReference type="ARBA" id="ARBA00022448"/>
    </source>
</evidence>
<dbReference type="InterPro" id="IPR027417">
    <property type="entry name" value="P-loop_NTPase"/>
</dbReference>
<comment type="caution">
    <text evidence="11">The sequence shown here is derived from an EMBL/GenBank/DDBJ whole genome shotgun (WGS) entry which is preliminary data.</text>
</comment>
<evidence type="ECO:0000256" key="2">
    <source>
        <dbReference type="ARBA" id="ARBA00005417"/>
    </source>
</evidence>
<dbReference type="PANTHER" id="PTHR43166">
    <property type="entry name" value="AMINO ACID IMPORT ATP-BINDING PROTEIN"/>
    <property type="match status" value="1"/>
</dbReference>
<dbReference type="InterPro" id="IPR017871">
    <property type="entry name" value="ABC_transporter-like_CS"/>
</dbReference>
<evidence type="ECO:0000256" key="9">
    <source>
        <dbReference type="ARBA" id="ARBA00023136"/>
    </source>
</evidence>
<dbReference type="AlphaFoldDB" id="A0A158IGU7"/>
<evidence type="ECO:0000256" key="4">
    <source>
        <dbReference type="ARBA" id="ARBA00022475"/>
    </source>
</evidence>
<evidence type="ECO:0000313" key="12">
    <source>
        <dbReference type="Proteomes" id="UP000055019"/>
    </source>
</evidence>
<keyword evidence="8" id="KW-0029">Amino-acid transport</keyword>
<dbReference type="PANTHER" id="PTHR43166:SF9">
    <property type="entry name" value="GLUTAMATE_ASPARTATE IMPORT ATP-BINDING PROTEIN GLTL"/>
    <property type="match status" value="1"/>
</dbReference>
<keyword evidence="4" id="KW-1003">Cell membrane</keyword>
<dbReference type="InterPro" id="IPR030679">
    <property type="entry name" value="ABC_ATPase_HisP-typ"/>
</dbReference>
<dbReference type="InterPro" id="IPR003439">
    <property type="entry name" value="ABC_transporter-like_ATP-bd"/>
</dbReference>
<organism evidence="11 12">
    <name type="scientific">Caballeronia arvi</name>
    <dbReference type="NCBI Taxonomy" id="1777135"/>
    <lineage>
        <taxon>Bacteria</taxon>
        <taxon>Pseudomonadati</taxon>
        <taxon>Pseudomonadota</taxon>
        <taxon>Betaproteobacteria</taxon>
        <taxon>Burkholderiales</taxon>
        <taxon>Burkholderiaceae</taxon>
        <taxon>Caballeronia</taxon>
    </lineage>
</organism>
<dbReference type="GO" id="GO:0016887">
    <property type="term" value="F:ATP hydrolysis activity"/>
    <property type="evidence" value="ECO:0007669"/>
    <property type="project" value="InterPro"/>
</dbReference>
<evidence type="ECO:0000256" key="6">
    <source>
        <dbReference type="ARBA" id="ARBA00022741"/>
    </source>
</evidence>